<dbReference type="PANTHER" id="PTHR12592:SF0">
    <property type="entry name" value="ATP-DEPENDENT (S)-NAD(P)H-HYDRATE DEHYDRATASE"/>
    <property type="match status" value="1"/>
</dbReference>
<feature type="binding site" evidence="17">
    <location>
        <position position="305"/>
    </location>
    <ligand>
        <name>(6S)-NADPHX</name>
        <dbReference type="ChEBI" id="CHEBI:64076"/>
    </ligand>
</feature>
<comment type="similarity">
    <text evidence="3 19">In the N-terminal section; belongs to the NnrE/AIBP family.</text>
</comment>
<evidence type="ECO:0000259" key="20">
    <source>
        <dbReference type="PROSITE" id="PS51383"/>
    </source>
</evidence>
<comment type="similarity">
    <text evidence="18">Belongs to the NnrE/AIBP family.</text>
</comment>
<dbReference type="InterPro" id="IPR030677">
    <property type="entry name" value="Nnr"/>
</dbReference>
<keyword evidence="8 17" id="KW-0521">NADP</keyword>
<keyword evidence="9 18" id="KW-0630">Potassium</keyword>
<evidence type="ECO:0000256" key="6">
    <source>
        <dbReference type="ARBA" id="ARBA00022741"/>
    </source>
</evidence>
<feature type="binding site" evidence="17">
    <location>
        <position position="425"/>
    </location>
    <ligand>
        <name>(6S)-NADPHX</name>
        <dbReference type="ChEBI" id="CHEBI:64076"/>
    </ligand>
</feature>
<dbReference type="EMBL" id="WEHX01000040">
    <property type="protein sequence ID" value="KAB7659391.1"/>
    <property type="molecule type" value="Genomic_DNA"/>
</dbReference>
<evidence type="ECO:0000256" key="8">
    <source>
        <dbReference type="ARBA" id="ARBA00022857"/>
    </source>
</evidence>
<dbReference type="SUPFAM" id="SSF53613">
    <property type="entry name" value="Ribokinase-like"/>
    <property type="match status" value="1"/>
</dbReference>
<dbReference type="PANTHER" id="PTHR12592">
    <property type="entry name" value="ATP-DEPENDENT (S)-NAD(P)H-HYDRATE DEHYDRATASE FAMILY MEMBER"/>
    <property type="match status" value="1"/>
</dbReference>
<dbReference type="HAMAP" id="MF_01966">
    <property type="entry name" value="NADHX_epimerase"/>
    <property type="match status" value="1"/>
</dbReference>
<dbReference type="SUPFAM" id="SSF64153">
    <property type="entry name" value="YjeF N-terminal domain-like"/>
    <property type="match status" value="1"/>
</dbReference>
<feature type="binding site" evidence="17">
    <location>
        <position position="250"/>
    </location>
    <ligand>
        <name>(6S)-NADPHX</name>
        <dbReference type="ChEBI" id="CHEBI:64076"/>
    </ligand>
</feature>
<feature type="binding site" evidence="18">
    <location>
        <position position="57"/>
    </location>
    <ligand>
        <name>K(+)</name>
        <dbReference type="ChEBI" id="CHEBI:29103"/>
    </ligand>
</feature>
<evidence type="ECO:0000256" key="19">
    <source>
        <dbReference type="PIRNR" id="PIRNR017184"/>
    </source>
</evidence>
<evidence type="ECO:0000256" key="14">
    <source>
        <dbReference type="ARBA" id="ARBA00025153"/>
    </source>
</evidence>
<dbReference type="HAMAP" id="MF_01965">
    <property type="entry name" value="NADHX_dehydratase"/>
    <property type="match status" value="1"/>
</dbReference>
<reference evidence="22 23" key="1">
    <citation type="submission" date="2019-10" db="EMBL/GenBank/DDBJ databases">
        <title>Genome diversity of Sutterella seckii.</title>
        <authorList>
            <person name="Chaplin A.V."/>
            <person name="Sokolova S.R."/>
            <person name="Mosin K.A."/>
            <person name="Ivanova E.L."/>
            <person name="Kochetkova T.O."/>
            <person name="Goltsov A.Y."/>
            <person name="Trofimov D.Y."/>
            <person name="Efimov B.A."/>
        </authorList>
    </citation>
    <scope>NUCLEOTIDE SEQUENCE [LARGE SCALE GENOMIC DNA]</scope>
    <source>
        <strain evidence="22 23">ASD393</strain>
    </source>
</reference>
<feature type="binding site" evidence="17">
    <location>
        <begin position="395"/>
        <end position="399"/>
    </location>
    <ligand>
        <name>AMP</name>
        <dbReference type="ChEBI" id="CHEBI:456215"/>
    </ligand>
</feature>
<dbReference type="Pfam" id="PF01256">
    <property type="entry name" value="Carb_kinase"/>
    <property type="match status" value="1"/>
</dbReference>
<comment type="similarity">
    <text evidence="17">Belongs to the NnrD/CARKD family.</text>
</comment>
<protein>
    <recommendedName>
        <fullName evidence="19">Bifunctional NAD(P)H-hydrate repair enzyme</fullName>
    </recommendedName>
    <alternativeName>
        <fullName evidence="19">Nicotinamide nucleotide repair protein</fullName>
    </alternativeName>
    <domain>
        <recommendedName>
            <fullName evidence="19">ADP-dependent (S)-NAD(P)H-hydrate dehydratase</fullName>
            <ecNumber evidence="19">4.2.1.136</ecNumber>
        </recommendedName>
        <alternativeName>
            <fullName evidence="19">ADP-dependent NAD(P)HX dehydratase</fullName>
        </alternativeName>
    </domain>
    <domain>
        <recommendedName>
            <fullName evidence="19">NAD(P)H-hydrate epimerase</fullName>
            <ecNumber evidence="19">5.1.99.6</ecNumber>
        </recommendedName>
    </domain>
</protein>
<dbReference type="InterPro" id="IPR000631">
    <property type="entry name" value="CARKD"/>
</dbReference>
<evidence type="ECO:0000256" key="18">
    <source>
        <dbReference type="HAMAP-Rule" id="MF_01966"/>
    </source>
</evidence>
<dbReference type="PROSITE" id="PS51383">
    <property type="entry name" value="YJEF_C_3"/>
    <property type="match status" value="1"/>
</dbReference>
<keyword evidence="12 17" id="KW-0456">Lyase</keyword>
<evidence type="ECO:0000256" key="9">
    <source>
        <dbReference type="ARBA" id="ARBA00022958"/>
    </source>
</evidence>
<evidence type="ECO:0000256" key="10">
    <source>
        <dbReference type="ARBA" id="ARBA00023027"/>
    </source>
</evidence>
<dbReference type="OrthoDB" id="9806925at2"/>
<evidence type="ECO:0000313" key="23">
    <source>
        <dbReference type="Proteomes" id="UP000430564"/>
    </source>
</evidence>
<evidence type="ECO:0000256" key="1">
    <source>
        <dbReference type="ARBA" id="ARBA00000013"/>
    </source>
</evidence>
<dbReference type="Gene3D" id="3.40.1190.20">
    <property type="match status" value="1"/>
</dbReference>
<evidence type="ECO:0000256" key="17">
    <source>
        <dbReference type="HAMAP-Rule" id="MF_01965"/>
    </source>
</evidence>
<comment type="catalytic activity">
    <reaction evidence="1 18 19">
        <text>(6R)-NADHX = (6S)-NADHX</text>
        <dbReference type="Rhea" id="RHEA:32215"/>
        <dbReference type="ChEBI" id="CHEBI:64074"/>
        <dbReference type="ChEBI" id="CHEBI:64075"/>
        <dbReference type="EC" id="5.1.99.6"/>
    </reaction>
</comment>
<comment type="catalytic activity">
    <reaction evidence="15 17 19">
        <text>(6S)-NADHX + ADP = AMP + phosphate + NADH + H(+)</text>
        <dbReference type="Rhea" id="RHEA:32223"/>
        <dbReference type="ChEBI" id="CHEBI:15378"/>
        <dbReference type="ChEBI" id="CHEBI:43474"/>
        <dbReference type="ChEBI" id="CHEBI:57945"/>
        <dbReference type="ChEBI" id="CHEBI:64074"/>
        <dbReference type="ChEBI" id="CHEBI:456215"/>
        <dbReference type="ChEBI" id="CHEBI:456216"/>
        <dbReference type="EC" id="4.2.1.136"/>
    </reaction>
</comment>
<name>A0A6I1EXC3_9BURK</name>
<dbReference type="InterPro" id="IPR036652">
    <property type="entry name" value="YjeF_N_dom_sf"/>
</dbReference>
<evidence type="ECO:0000256" key="16">
    <source>
        <dbReference type="ARBA" id="ARBA00049209"/>
    </source>
</evidence>
<dbReference type="InterPro" id="IPR004443">
    <property type="entry name" value="YjeF_N_dom"/>
</dbReference>
<evidence type="ECO:0000259" key="21">
    <source>
        <dbReference type="PROSITE" id="PS51385"/>
    </source>
</evidence>
<dbReference type="AlphaFoldDB" id="A0A6I1EXC3"/>
<keyword evidence="7 17" id="KW-0067">ATP-binding</keyword>
<evidence type="ECO:0000256" key="11">
    <source>
        <dbReference type="ARBA" id="ARBA00023235"/>
    </source>
</evidence>
<proteinExistence type="inferred from homology"/>
<feature type="binding site" evidence="17">
    <location>
        <position position="424"/>
    </location>
    <ligand>
        <name>AMP</name>
        <dbReference type="ChEBI" id="CHEBI:456215"/>
    </ligand>
</feature>
<comment type="function">
    <text evidence="18">Catalyzes the epimerization of the S- and R-forms of NAD(P)HX, a damaged form of NAD(P)H that is a result of enzymatic or heat-dependent hydration. This is a prerequisite for the S-specific NAD(P)H-hydrate dehydratase to allow the repair of both epimers of NAD(P)HX.</text>
</comment>
<dbReference type="PROSITE" id="PS51385">
    <property type="entry name" value="YJEF_N"/>
    <property type="match status" value="1"/>
</dbReference>
<dbReference type="GO" id="GO:0046496">
    <property type="term" value="P:nicotinamide nucleotide metabolic process"/>
    <property type="evidence" value="ECO:0007669"/>
    <property type="project" value="UniProtKB-UniRule"/>
</dbReference>
<gene>
    <name evidence="18" type="primary">nnrE</name>
    <name evidence="17" type="synonym">nnrD</name>
    <name evidence="22" type="ORF">GBM95_06955</name>
</gene>
<feature type="binding site" evidence="18">
    <location>
        <position position="118"/>
    </location>
    <ligand>
        <name>K(+)</name>
        <dbReference type="ChEBI" id="CHEBI:29103"/>
    </ligand>
</feature>
<dbReference type="GO" id="GO:0052855">
    <property type="term" value="F:ADP-dependent NAD(P)H-hydrate dehydratase activity"/>
    <property type="evidence" value="ECO:0007669"/>
    <property type="project" value="UniProtKB-UniRule"/>
</dbReference>
<comment type="subunit">
    <text evidence="17">Homotetramer.</text>
</comment>
<dbReference type="PIRSF" id="PIRSF017184">
    <property type="entry name" value="Nnr"/>
    <property type="match status" value="1"/>
</dbReference>
<feature type="binding site" evidence="18">
    <location>
        <position position="151"/>
    </location>
    <ligand>
        <name>(6S)-NADPHX</name>
        <dbReference type="ChEBI" id="CHEBI:64076"/>
    </ligand>
</feature>
<evidence type="ECO:0000256" key="4">
    <source>
        <dbReference type="ARBA" id="ARBA00009524"/>
    </source>
</evidence>
<dbReference type="InterPro" id="IPR029056">
    <property type="entry name" value="Ribokinase-like"/>
</dbReference>
<dbReference type="EC" id="4.2.1.136" evidence="19"/>
<dbReference type="Pfam" id="PF03853">
    <property type="entry name" value="YjeF_N"/>
    <property type="match status" value="1"/>
</dbReference>
<feature type="domain" description="YjeF C-terminal" evidence="20">
    <location>
        <begin position="215"/>
        <end position="479"/>
    </location>
</feature>
<evidence type="ECO:0000256" key="3">
    <source>
        <dbReference type="ARBA" id="ARBA00006001"/>
    </source>
</evidence>
<comment type="function">
    <text evidence="14 19">Bifunctional enzyme that catalyzes the epimerization of the S- and R-forms of NAD(P)HX and the dehydration of the S-form of NAD(P)HX at the expense of ADP, which is converted to AMP. This allows the repair of both epimers of NAD(P)HX, a damaged form of NAD(P)H that is a result of enzymatic or heat-dependent hydration.</text>
</comment>
<keyword evidence="10 17" id="KW-0520">NAD</keyword>
<comment type="catalytic activity">
    <reaction evidence="2 18 19">
        <text>(6R)-NADPHX = (6S)-NADPHX</text>
        <dbReference type="Rhea" id="RHEA:32227"/>
        <dbReference type="ChEBI" id="CHEBI:64076"/>
        <dbReference type="ChEBI" id="CHEBI:64077"/>
        <dbReference type="EC" id="5.1.99.6"/>
    </reaction>
</comment>
<feature type="binding site" evidence="18">
    <location>
        <position position="133"/>
    </location>
    <ligand>
        <name>(6S)-NADPHX</name>
        <dbReference type="ChEBI" id="CHEBI:64076"/>
    </ligand>
</feature>
<feature type="binding site" evidence="18">
    <location>
        <position position="154"/>
    </location>
    <ligand>
        <name>K(+)</name>
        <dbReference type="ChEBI" id="CHEBI:29103"/>
    </ligand>
</feature>
<feature type="binding site" evidence="17">
    <location>
        <position position="358"/>
    </location>
    <ligand>
        <name>(6S)-NADPHX</name>
        <dbReference type="ChEBI" id="CHEBI:64076"/>
    </ligand>
</feature>
<sequence>MSLTVLNLEEARELEARCANRMGLDALMRRAGTFAAEWISEHVSGGHAVVLAGPGNNGGDAIVCALELRKRGFTVELVLPGGDPKTELARTMLKEWRDLGLETLEDPYSAMKAQVVVDGLFGTGLKRPITGDYMDAVQWFNERMAYKVALDVPSGLNSETGLWVGTVPGVRADATITFLSHKSGLFMNEGADASGTVVMTELDVSIPLTRLGVIESADFAHILEPRRNFSHKGTFGHLAVVGGANGHVGAALLAARAGLKLGAGTVTVELLADNAPAVDPVQPELMFSAEPVDFEKFTAAVIGPGLGTSERAKERLRAALAASCPLVIDADALNLIAADKSLLTALLHRTVATVITPHEVEGARILHVEPRVIQSDRVNAVRDLALQTGAITVLKGPGTLVAMRSSRTWLSPIGASSLATAGSGDVLSGMIGAFFAQRYDTVESVVGAVTLHARAGAGHLAGLTAGEIAPAAAWILEEERRKTQAGKQQN</sequence>
<dbReference type="Proteomes" id="UP000430564">
    <property type="component" value="Unassembled WGS sequence"/>
</dbReference>
<dbReference type="InterPro" id="IPR017953">
    <property type="entry name" value="Carbohydrate_kinase_pred_CS"/>
</dbReference>
<feature type="domain" description="YjeF N-terminal" evidence="21">
    <location>
        <begin position="11"/>
        <end position="210"/>
    </location>
</feature>
<organism evidence="22 23">
    <name type="scientific">Sutterella seckii</name>
    <dbReference type="NCBI Taxonomy" id="1944635"/>
    <lineage>
        <taxon>Bacteria</taxon>
        <taxon>Pseudomonadati</taxon>
        <taxon>Pseudomonadota</taxon>
        <taxon>Betaproteobacteria</taxon>
        <taxon>Burkholderiales</taxon>
        <taxon>Sutterellaceae</taxon>
        <taxon>Sutterella</taxon>
    </lineage>
</organism>
<comment type="function">
    <text evidence="17">Catalyzes the dehydration of the S-form of NAD(P)HX at the expense of ADP, which is converted to AMP. Together with NAD(P)HX epimerase, which catalyzes the epimerization of the S- and R-forms, the enzyme allows the repair of both epimers of NAD(P)HX, a damaged form of NAD(P)H that is a result of enzymatic or heat-dependent hydration.</text>
</comment>
<dbReference type="NCBIfam" id="TIGR00196">
    <property type="entry name" value="yjeF_cterm"/>
    <property type="match status" value="1"/>
</dbReference>
<feature type="binding site" evidence="18">
    <location>
        <begin position="122"/>
        <end position="128"/>
    </location>
    <ligand>
        <name>(6S)-NADPHX</name>
        <dbReference type="ChEBI" id="CHEBI:64076"/>
    </ligand>
</feature>
<dbReference type="CDD" id="cd01171">
    <property type="entry name" value="YXKO-related"/>
    <property type="match status" value="1"/>
</dbReference>
<evidence type="ECO:0000256" key="5">
    <source>
        <dbReference type="ARBA" id="ARBA00022723"/>
    </source>
</evidence>
<comment type="similarity">
    <text evidence="4 19">In the C-terminal section; belongs to the NnrD/CARKD family.</text>
</comment>
<comment type="cofactor">
    <cofactor evidence="17">
        <name>Mg(2+)</name>
        <dbReference type="ChEBI" id="CHEBI:18420"/>
    </cofactor>
</comment>
<dbReference type="Gene3D" id="3.40.50.10260">
    <property type="entry name" value="YjeF N-terminal domain"/>
    <property type="match status" value="1"/>
</dbReference>
<dbReference type="GO" id="GO:0046872">
    <property type="term" value="F:metal ion binding"/>
    <property type="evidence" value="ECO:0007669"/>
    <property type="project" value="UniProtKB-UniRule"/>
</dbReference>
<evidence type="ECO:0000256" key="13">
    <source>
        <dbReference type="ARBA" id="ARBA00023268"/>
    </source>
</evidence>
<dbReference type="GO" id="GO:0110051">
    <property type="term" value="P:metabolite repair"/>
    <property type="evidence" value="ECO:0007669"/>
    <property type="project" value="TreeGrafter"/>
</dbReference>
<evidence type="ECO:0000313" key="22">
    <source>
        <dbReference type="EMBL" id="KAB7659391.1"/>
    </source>
</evidence>
<dbReference type="GO" id="GO:0052856">
    <property type="term" value="F:NAD(P)HX epimerase activity"/>
    <property type="evidence" value="ECO:0007669"/>
    <property type="project" value="UniProtKB-UniRule"/>
</dbReference>
<evidence type="ECO:0000256" key="2">
    <source>
        <dbReference type="ARBA" id="ARBA00000909"/>
    </source>
</evidence>
<dbReference type="PROSITE" id="PS01050">
    <property type="entry name" value="YJEF_C_2"/>
    <property type="match status" value="1"/>
</dbReference>
<feature type="binding site" evidence="18">
    <location>
        <begin position="56"/>
        <end position="60"/>
    </location>
    <ligand>
        <name>(6S)-NADPHX</name>
        <dbReference type="ChEBI" id="CHEBI:64076"/>
    </ligand>
</feature>
<keyword evidence="13" id="KW-0511">Multifunctional enzyme</keyword>
<evidence type="ECO:0000256" key="12">
    <source>
        <dbReference type="ARBA" id="ARBA00023239"/>
    </source>
</evidence>
<dbReference type="NCBIfam" id="TIGR00197">
    <property type="entry name" value="yjeF_nterm"/>
    <property type="match status" value="1"/>
</dbReference>
<comment type="cofactor">
    <cofactor evidence="18 19">
        <name>K(+)</name>
        <dbReference type="ChEBI" id="CHEBI:29103"/>
    </cofactor>
    <text evidence="18 19">Binds 1 potassium ion per subunit.</text>
</comment>
<keyword evidence="6 17" id="KW-0547">Nucleotide-binding</keyword>
<accession>A0A6I1EXC3</accession>
<dbReference type="RefSeq" id="WP_152158442.1">
    <property type="nucleotide sequence ID" value="NZ_WEHX01000040.1"/>
</dbReference>
<evidence type="ECO:0000256" key="7">
    <source>
        <dbReference type="ARBA" id="ARBA00022840"/>
    </source>
</evidence>
<keyword evidence="11 18" id="KW-0413">Isomerase</keyword>
<dbReference type="GO" id="GO:0005524">
    <property type="term" value="F:ATP binding"/>
    <property type="evidence" value="ECO:0007669"/>
    <property type="project" value="UniProtKB-UniRule"/>
</dbReference>
<dbReference type="EC" id="5.1.99.6" evidence="19"/>
<comment type="catalytic activity">
    <reaction evidence="16 17 19">
        <text>(6S)-NADPHX + ADP = AMP + phosphate + NADPH + H(+)</text>
        <dbReference type="Rhea" id="RHEA:32235"/>
        <dbReference type="ChEBI" id="CHEBI:15378"/>
        <dbReference type="ChEBI" id="CHEBI:43474"/>
        <dbReference type="ChEBI" id="CHEBI:57783"/>
        <dbReference type="ChEBI" id="CHEBI:64076"/>
        <dbReference type="ChEBI" id="CHEBI:456215"/>
        <dbReference type="ChEBI" id="CHEBI:456216"/>
        <dbReference type="EC" id="4.2.1.136"/>
    </reaction>
</comment>
<comment type="caution">
    <text evidence="22">The sequence shown here is derived from an EMBL/GenBank/DDBJ whole genome shotgun (WGS) entry which is preliminary data.</text>
</comment>
<evidence type="ECO:0000256" key="15">
    <source>
        <dbReference type="ARBA" id="ARBA00048238"/>
    </source>
</evidence>
<keyword evidence="5 18" id="KW-0479">Metal-binding</keyword>